<evidence type="ECO:0000313" key="5">
    <source>
        <dbReference type="EMBL" id="PJE59999.1"/>
    </source>
</evidence>
<evidence type="ECO:0000256" key="4">
    <source>
        <dbReference type="HAMAP-Rule" id="MF_01366"/>
    </source>
</evidence>
<evidence type="ECO:0000313" key="6">
    <source>
        <dbReference type="Proteomes" id="UP000231086"/>
    </source>
</evidence>
<dbReference type="InterPro" id="IPR005823">
    <property type="entry name" value="Ribosomal_uL13_bac-type"/>
</dbReference>
<dbReference type="AlphaFoldDB" id="A0A2M8KJA3"/>
<comment type="similarity">
    <text evidence="1 4">Belongs to the universal ribosomal protein uL13 family.</text>
</comment>
<dbReference type="HAMAP" id="MF_01366">
    <property type="entry name" value="Ribosomal_uL13"/>
    <property type="match status" value="1"/>
</dbReference>
<gene>
    <name evidence="4" type="primary">rplM</name>
    <name evidence="5" type="ORF">COU85_00675</name>
</gene>
<dbReference type="EMBL" id="PFEA01000014">
    <property type="protein sequence ID" value="PJE59999.1"/>
    <property type="molecule type" value="Genomic_DNA"/>
</dbReference>
<dbReference type="GO" id="GO:1990904">
    <property type="term" value="C:ribonucleoprotein complex"/>
    <property type="evidence" value="ECO:0007669"/>
    <property type="project" value="UniProtKB-KW"/>
</dbReference>
<dbReference type="PIRSF" id="PIRSF002181">
    <property type="entry name" value="Ribosomal_L13"/>
    <property type="match status" value="1"/>
</dbReference>
<evidence type="ECO:0000256" key="3">
    <source>
        <dbReference type="ARBA" id="ARBA00023274"/>
    </source>
</evidence>
<dbReference type="GO" id="GO:0003735">
    <property type="term" value="F:structural constituent of ribosome"/>
    <property type="evidence" value="ECO:0007669"/>
    <property type="project" value="InterPro"/>
</dbReference>
<keyword evidence="3 4" id="KW-0687">Ribonucleoprotein</keyword>
<organism evidence="5 6">
    <name type="scientific">Candidatus Portnoybacteria bacterium CG10_big_fil_rev_8_21_14_0_10_44_7</name>
    <dbReference type="NCBI Taxonomy" id="1974816"/>
    <lineage>
        <taxon>Bacteria</taxon>
        <taxon>Candidatus Portnoyibacteriota</taxon>
    </lineage>
</organism>
<dbReference type="Gene3D" id="3.90.1180.10">
    <property type="entry name" value="Ribosomal protein L13"/>
    <property type="match status" value="1"/>
</dbReference>
<name>A0A2M8KJA3_9BACT</name>
<comment type="caution">
    <text evidence="5">The sequence shown here is derived from an EMBL/GenBank/DDBJ whole genome shotgun (WGS) entry which is preliminary data.</text>
</comment>
<comment type="function">
    <text evidence="4">This protein is one of the early assembly proteins of the 50S ribosomal subunit, although it is not seen to bind rRNA by itself. It is important during the early stages of 50S assembly.</text>
</comment>
<dbReference type="GO" id="GO:0017148">
    <property type="term" value="P:negative regulation of translation"/>
    <property type="evidence" value="ECO:0007669"/>
    <property type="project" value="TreeGrafter"/>
</dbReference>
<evidence type="ECO:0000256" key="2">
    <source>
        <dbReference type="ARBA" id="ARBA00022980"/>
    </source>
</evidence>
<dbReference type="InterPro" id="IPR036899">
    <property type="entry name" value="Ribosomal_uL13_sf"/>
</dbReference>
<proteinExistence type="inferred from homology"/>
<dbReference type="Pfam" id="PF00572">
    <property type="entry name" value="Ribosomal_L13"/>
    <property type="match status" value="1"/>
</dbReference>
<protein>
    <recommendedName>
        <fullName evidence="4">Large ribosomal subunit protein uL13</fullName>
    </recommendedName>
</protein>
<keyword evidence="2 4" id="KW-0689">Ribosomal protein</keyword>
<dbReference type="CDD" id="cd00392">
    <property type="entry name" value="Ribosomal_L13"/>
    <property type="match status" value="1"/>
</dbReference>
<dbReference type="NCBIfam" id="TIGR01066">
    <property type="entry name" value="rplM_bact"/>
    <property type="match status" value="1"/>
</dbReference>
<reference evidence="6" key="1">
    <citation type="submission" date="2017-09" db="EMBL/GenBank/DDBJ databases">
        <title>Depth-based differentiation of microbial function through sediment-hosted aquifers and enrichment of novel symbionts in the deep terrestrial subsurface.</title>
        <authorList>
            <person name="Probst A.J."/>
            <person name="Ladd B."/>
            <person name="Jarett J.K."/>
            <person name="Geller-Mcgrath D.E."/>
            <person name="Sieber C.M.K."/>
            <person name="Emerson J.B."/>
            <person name="Anantharaman K."/>
            <person name="Thomas B.C."/>
            <person name="Malmstrom R."/>
            <person name="Stieglmeier M."/>
            <person name="Klingl A."/>
            <person name="Woyke T."/>
            <person name="Ryan C.M."/>
            <person name="Banfield J.F."/>
        </authorList>
    </citation>
    <scope>NUCLEOTIDE SEQUENCE [LARGE SCALE GENOMIC DNA]</scope>
</reference>
<dbReference type="GO" id="GO:0005840">
    <property type="term" value="C:ribosome"/>
    <property type="evidence" value="ECO:0007669"/>
    <property type="project" value="UniProtKB-KW"/>
</dbReference>
<dbReference type="InterPro" id="IPR005822">
    <property type="entry name" value="Ribosomal_uL13"/>
</dbReference>
<dbReference type="PANTHER" id="PTHR11545:SF2">
    <property type="entry name" value="LARGE RIBOSOMAL SUBUNIT PROTEIN UL13M"/>
    <property type="match status" value="1"/>
</dbReference>
<comment type="subunit">
    <text evidence="4">Part of the 50S ribosomal subunit.</text>
</comment>
<sequence length="123" mass="14201">MAKEKIHQIDARGKVLGRLAVEIADLLRGKKNPEFVPYHDRGERVVVSNTDHLLFTGKKRQQKEYKWHSGYPGGLKSKTLSRQMAEDSREVLRRAVFGMLPKNKLQAVFIKKLKLYKKEAQAK</sequence>
<dbReference type="PANTHER" id="PTHR11545">
    <property type="entry name" value="RIBOSOMAL PROTEIN L13"/>
    <property type="match status" value="1"/>
</dbReference>
<dbReference type="GO" id="GO:0003729">
    <property type="term" value="F:mRNA binding"/>
    <property type="evidence" value="ECO:0007669"/>
    <property type="project" value="TreeGrafter"/>
</dbReference>
<accession>A0A2M8KJA3</accession>
<dbReference type="Proteomes" id="UP000231086">
    <property type="component" value="Unassembled WGS sequence"/>
</dbReference>
<evidence type="ECO:0000256" key="1">
    <source>
        <dbReference type="ARBA" id="ARBA00006227"/>
    </source>
</evidence>
<dbReference type="GO" id="GO:0006412">
    <property type="term" value="P:translation"/>
    <property type="evidence" value="ECO:0007669"/>
    <property type="project" value="UniProtKB-UniRule"/>
</dbReference>
<dbReference type="SUPFAM" id="SSF52161">
    <property type="entry name" value="Ribosomal protein L13"/>
    <property type="match status" value="1"/>
</dbReference>